<comment type="caution">
    <text evidence="1">The sequence shown here is derived from an EMBL/GenBank/DDBJ whole genome shotgun (WGS) entry which is preliminary data.</text>
</comment>
<gene>
    <name evidence="1" type="ORF">A2Z67_00940</name>
</gene>
<accession>A0A1F7WZT1</accession>
<dbReference type="EMBL" id="MGFQ01000053">
    <property type="protein sequence ID" value="OGM08251.1"/>
    <property type="molecule type" value="Genomic_DNA"/>
</dbReference>
<protein>
    <submittedName>
        <fullName evidence="1">Uncharacterized protein</fullName>
    </submittedName>
</protein>
<organism evidence="1 2">
    <name type="scientific">Candidatus Woesebacteria bacterium RBG_13_36_22</name>
    <dbReference type="NCBI Taxonomy" id="1802478"/>
    <lineage>
        <taxon>Bacteria</taxon>
        <taxon>Candidatus Woeseibacteriota</taxon>
    </lineage>
</organism>
<proteinExistence type="predicted"/>
<dbReference type="AlphaFoldDB" id="A0A1F7WZT1"/>
<dbReference type="Proteomes" id="UP000176939">
    <property type="component" value="Unassembled WGS sequence"/>
</dbReference>
<evidence type="ECO:0000313" key="2">
    <source>
        <dbReference type="Proteomes" id="UP000176939"/>
    </source>
</evidence>
<name>A0A1F7WZT1_9BACT</name>
<reference evidence="1 2" key="1">
    <citation type="journal article" date="2016" name="Nat. Commun.">
        <title>Thousands of microbial genomes shed light on interconnected biogeochemical processes in an aquifer system.</title>
        <authorList>
            <person name="Anantharaman K."/>
            <person name="Brown C.T."/>
            <person name="Hug L.A."/>
            <person name="Sharon I."/>
            <person name="Castelle C.J."/>
            <person name="Probst A.J."/>
            <person name="Thomas B.C."/>
            <person name="Singh A."/>
            <person name="Wilkins M.J."/>
            <person name="Karaoz U."/>
            <person name="Brodie E.L."/>
            <person name="Williams K.H."/>
            <person name="Hubbard S.S."/>
            <person name="Banfield J.F."/>
        </authorList>
    </citation>
    <scope>NUCLEOTIDE SEQUENCE [LARGE SCALE GENOMIC DNA]</scope>
</reference>
<sequence length="88" mass="10491">METKLEQRRRPKNPETARLNFNRLCEYCEFPIGKFRDKMSVLEFNWTGKCQECQDDLIKELEESGIPYDYSKRTIKKGLTRIGTARIK</sequence>
<evidence type="ECO:0000313" key="1">
    <source>
        <dbReference type="EMBL" id="OGM08251.1"/>
    </source>
</evidence>